<proteinExistence type="inferred from homology"/>
<feature type="region of interest" description="Disordered" evidence="8">
    <location>
        <begin position="221"/>
        <end position="343"/>
    </location>
</feature>
<evidence type="ECO:0000256" key="6">
    <source>
        <dbReference type="ARBA" id="ARBA00022803"/>
    </source>
</evidence>
<dbReference type="SMART" id="SM00028">
    <property type="entry name" value="TPR"/>
    <property type="match status" value="2"/>
</dbReference>
<dbReference type="InterPro" id="IPR051864">
    <property type="entry name" value="NCF2_NOXA1"/>
</dbReference>
<feature type="domain" description="PB1" evidence="9">
    <location>
        <begin position="521"/>
        <end position="606"/>
    </location>
</feature>
<dbReference type="SMART" id="SM00666">
    <property type="entry name" value="PB1"/>
    <property type="match status" value="1"/>
</dbReference>
<feature type="region of interest" description="Disordered" evidence="8">
    <location>
        <begin position="374"/>
        <end position="501"/>
    </location>
</feature>
<keyword evidence="4" id="KW-0963">Cytoplasm</keyword>
<organism evidence="10">
    <name type="scientific">Rhodotorula toruloides</name>
    <name type="common">Yeast</name>
    <name type="synonym">Rhodosporidium toruloides</name>
    <dbReference type="NCBI Taxonomy" id="5286"/>
    <lineage>
        <taxon>Eukaryota</taxon>
        <taxon>Fungi</taxon>
        <taxon>Dikarya</taxon>
        <taxon>Basidiomycota</taxon>
        <taxon>Pucciniomycotina</taxon>
        <taxon>Microbotryomycetes</taxon>
        <taxon>Sporidiobolales</taxon>
        <taxon>Sporidiobolaceae</taxon>
        <taxon>Rhodotorula</taxon>
    </lineage>
</organism>
<dbReference type="Gene3D" id="3.10.20.90">
    <property type="entry name" value="Phosphatidylinositol 3-kinase Catalytic Subunit, Chain A, domain 1"/>
    <property type="match status" value="1"/>
</dbReference>
<evidence type="ECO:0000256" key="3">
    <source>
        <dbReference type="ARBA" id="ARBA00022443"/>
    </source>
</evidence>
<dbReference type="PANTHER" id="PTHR15175:SF0">
    <property type="entry name" value="SH3 DOMAIN-CONTAINING PROTEIN C23A1.17"/>
    <property type="match status" value="1"/>
</dbReference>
<dbReference type="PROSITE" id="PS50293">
    <property type="entry name" value="TPR_REGION"/>
    <property type="match status" value="1"/>
</dbReference>
<feature type="repeat" description="TPR" evidence="7">
    <location>
        <begin position="36"/>
        <end position="69"/>
    </location>
</feature>
<protein>
    <submittedName>
        <fullName evidence="10">RHTO0S04e04038g1_1</fullName>
    </submittedName>
</protein>
<evidence type="ECO:0000256" key="5">
    <source>
        <dbReference type="ARBA" id="ARBA00022737"/>
    </source>
</evidence>
<keyword evidence="3" id="KW-0728">SH3 domain</keyword>
<dbReference type="EMBL" id="LK052939">
    <property type="protein sequence ID" value="CDR39332.1"/>
    <property type="molecule type" value="Genomic_DNA"/>
</dbReference>
<dbReference type="Pfam" id="PF00564">
    <property type="entry name" value="PB1"/>
    <property type="match status" value="1"/>
</dbReference>
<dbReference type="PANTHER" id="PTHR15175">
    <property type="entry name" value="NEUTROPHIL CYTOSOLIC FACTOR 2, NEUTROPHIL NADPH OXIDASE FACTOR 2"/>
    <property type="match status" value="1"/>
</dbReference>
<evidence type="ECO:0000313" key="10">
    <source>
        <dbReference type="EMBL" id="CDR39332.1"/>
    </source>
</evidence>
<feature type="compositionally biased region" description="Polar residues" evidence="8">
    <location>
        <begin position="249"/>
        <end position="275"/>
    </location>
</feature>
<accession>A0A061ANZ3</accession>
<name>A0A061ANZ3_RHOTO</name>
<evidence type="ECO:0000256" key="4">
    <source>
        <dbReference type="ARBA" id="ARBA00022490"/>
    </source>
</evidence>
<feature type="compositionally biased region" description="Polar residues" evidence="8">
    <location>
        <begin position="374"/>
        <end position="390"/>
    </location>
</feature>
<dbReference type="PROSITE" id="PS50005">
    <property type="entry name" value="TPR"/>
    <property type="match status" value="1"/>
</dbReference>
<evidence type="ECO:0000256" key="2">
    <source>
        <dbReference type="ARBA" id="ARBA00008051"/>
    </source>
</evidence>
<dbReference type="SUPFAM" id="SSF48452">
    <property type="entry name" value="TPR-like"/>
    <property type="match status" value="1"/>
</dbReference>
<feature type="compositionally biased region" description="Low complexity" evidence="8">
    <location>
        <begin position="391"/>
        <end position="410"/>
    </location>
</feature>
<dbReference type="OrthoDB" id="9450131at2759"/>
<keyword evidence="6 7" id="KW-0802">TPR repeat</keyword>
<evidence type="ECO:0000256" key="7">
    <source>
        <dbReference type="PROSITE-ProRule" id="PRU00339"/>
    </source>
</evidence>
<comment type="subcellular location">
    <subcellularLocation>
        <location evidence="1">Cytoplasm</location>
    </subcellularLocation>
</comment>
<evidence type="ECO:0000259" key="9">
    <source>
        <dbReference type="SMART" id="SM00666"/>
    </source>
</evidence>
<dbReference type="Gene3D" id="1.25.40.10">
    <property type="entry name" value="Tetratricopeptide repeat domain"/>
    <property type="match status" value="1"/>
</dbReference>
<evidence type="ECO:0000256" key="8">
    <source>
        <dbReference type="SAM" id="MobiDB-lite"/>
    </source>
</evidence>
<reference evidence="10" key="1">
    <citation type="journal article" date="2014" name="Genome Announc.">
        <title>Draft genome sequence of Rhodosporidium toruloides CECT1137, an oleaginous yeast of biotechnological interest.</title>
        <authorList>
            <person name="Morin N."/>
            <person name="Calcas X."/>
            <person name="Devillers H."/>
            <person name="Durrens P."/>
            <person name="Sherman D.J."/>
            <person name="Nicaud J.-M."/>
            <person name="Neuveglise C."/>
        </authorList>
    </citation>
    <scope>NUCLEOTIDE SEQUENCE</scope>
    <source>
        <strain evidence="10">CECT1137</strain>
    </source>
</reference>
<feature type="compositionally biased region" description="Polar residues" evidence="8">
    <location>
        <begin position="488"/>
        <end position="499"/>
    </location>
</feature>
<keyword evidence="5" id="KW-0677">Repeat</keyword>
<sequence length="606" mass="65808">MSLKQELQIWDSALKAFDKQDYAGALQQFEAIADTSKILFNMGVIHATLGEHDRALARFDQALSLDPFFAVTLFQAGVSSFLLGRFDVARRDFDEALALFHDNHTIDYTQLGLDFKLYSCEVRFNRGLTLIRMGQGELGMQDLLAAKEDKQTDWHDVIDEACTDQAAGYTVFSIPVGIVFRPSETKLQNLERRDYLGKATVIAAASSSDLVVAPDGSVKMPATAGLAPPPNTRPLTPAASTRRTKLPARSNTSAGRLQTATSPRSDISGPMSPSRSDLGRSKTAKPSVAPRSPPSRPILAPLNTDVSSKSATRAAMLSPAQEFPVSPASGLPRPPDDDFRPPPNLLLARSATVAGLPQRQKPDLRLNDAFYPVGQTSPTQLTRSATTLALSPTARARSRAISSPASPYAPTFAQSPLPRSRRSNSVSSAEPRSPTPYPDDETDPGWMQSMLQYRKDSSTKGESSARLNVPQLGRQGSASREPPAFASQGANQKPPSTTMYDVIGQDWMGSEAGGSSKGPGKVRVRLQYRQETRAMSIPIDLTLASFVERVRFKLKSEYDLPIRFRDSDGALISLQDEEDWQCALDQAREAAGGFSAGKLDVLVDHL</sequence>
<dbReference type="FunFam" id="1.25.40.10:FF:000017">
    <property type="entry name" value="NADPH oxidase regulator NoxR"/>
    <property type="match status" value="1"/>
</dbReference>
<evidence type="ECO:0000256" key="1">
    <source>
        <dbReference type="ARBA" id="ARBA00004496"/>
    </source>
</evidence>
<comment type="similarity">
    <text evidence="2">Belongs to the NCF2/NOXA1 family.</text>
</comment>
<gene>
    <name evidence="10" type="ORF">RHTO0S_04e04038g</name>
</gene>
<dbReference type="GO" id="GO:0005737">
    <property type="term" value="C:cytoplasm"/>
    <property type="evidence" value="ECO:0007669"/>
    <property type="project" value="UniProtKB-SubCell"/>
</dbReference>
<dbReference type="InterPro" id="IPR019734">
    <property type="entry name" value="TPR_rpt"/>
</dbReference>
<dbReference type="SUPFAM" id="SSF54277">
    <property type="entry name" value="CAD &amp; PB1 domains"/>
    <property type="match status" value="1"/>
</dbReference>
<dbReference type="InterPro" id="IPR011990">
    <property type="entry name" value="TPR-like_helical_dom_sf"/>
</dbReference>
<dbReference type="AlphaFoldDB" id="A0A061ANZ3"/>
<dbReference type="InterPro" id="IPR000270">
    <property type="entry name" value="PB1_dom"/>
</dbReference>